<name>A0A1M4YTR7_9CLOT</name>
<evidence type="ECO:0000313" key="2">
    <source>
        <dbReference type="Proteomes" id="UP000184035"/>
    </source>
</evidence>
<dbReference type="AlphaFoldDB" id="A0A1M4YTR7"/>
<reference evidence="1 2" key="1">
    <citation type="submission" date="2016-11" db="EMBL/GenBank/DDBJ databases">
        <authorList>
            <person name="Jaros S."/>
            <person name="Januszkiewicz K."/>
            <person name="Wedrychowicz H."/>
        </authorList>
    </citation>
    <scope>NUCLEOTIDE SEQUENCE [LARGE SCALE GENOMIC DNA]</scope>
    <source>
        <strain evidence="1 2">DSM 2631</strain>
    </source>
</reference>
<dbReference type="InterPro" id="IPR036249">
    <property type="entry name" value="Thioredoxin-like_sf"/>
</dbReference>
<keyword evidence="2" id="KW-1185">Reference proteome</keyword>
<sequence length="105" mass="12105">MQLNNLKEVDSFINSNKICFLYFNKENSGCCVCNVLYTKLLDLQKTNKDVKVGLILDKPDIFNYFNVYSTPFTIMFVEGKEVLKEGAYLSIDEVKSILERLTSLM</sequence>
<dbReference type="Proteomes" id="UP000184035">
    <property type="component" value="Unassembled WGS sequence"/>
</dbReference>
<dbReference type="CDD" id="cd02947">
    <property type="entry name" value="TRX_family"/>
    <property type="match status" value="1"/>
</dbReference>
<dbReference type="Gene3D" id="3.40.30.10">
    <property type="entry name" value="Glutaredoxin"/>
    <property type="match status" value="1"/>
</dbReference>
<dbReference type="RefSeq" id="WP_072897456.1">
    <property type="nucleotide sequence ID" value="NZ_FQVM01000032.1"/>
</dbReference>
<proteinExistence type="predicted"/>
<organism evidence="1 2">
    <name type="scientific">Clostridium fallax</name>
    <dbReference type="NCBI Taxonomy" id="1533"/>
    <lineage>
        <taxon>Bacteria</taxon>
        <taxon>Bacillati</taxon>
        <taxon>Bacillota</taxon>
        <taxon>Clostridia</taxon>
        <taxon>Eubacteriales</taxon>
        <taxon>Clostridiaceae</taxon>
        <taxon>Clostridium</taxon>
    </lineage>
</organism>
<dbReference type="STRING" id="1533.SAMN05443638_1327"/>
<evidence type="ECO:0008006" key="3">
    <source>
        <dbReference type="Google" id="ProtNLM"/>
    </source>
</evidence>
<dbReference type="EMBL" id="FQVM01000032">
    <property type="protein sequence ID" value="SHF09224.1"/>
    <property type="molecule type" value="Genomic_DNA"/>
</dbReference>
<dbReference type="SUPFAM" id="SSF52833">
    <property type="entry name" value="Thioredoxin-like"/>
    <property type="match status" value="1"/>
</dbReference>
<accession>A0A1M4YTR7</accession>
<evidence type="ECO:0000313" key="1">
    <source>
        <dbReference type="EMBL" id="SHF09224.1"/>
    </source>
</evidence>
<gene>
    <name evidence="1" type="ORF">SAMN05443638_1327</name>
</gene>
<protein>
    <recommendedName>
        <fullName evidence="3">Thioredoxin</fullName>
    </recommendedName>
</protein>
<dbReference type="OrthoDB" id="411356at2"/>